<name>A0A0U5FE76_LIMRT</name>
<organism evidence="1 2">
    <name type="scientific">Limosilactobacillus reuteri</name>
    <name type="common">Lactobacillus reuteri</name>
    <dbReference type="NCBI Taxonomy" id="1598"/>
    <lineage>
        <taxon>Bacteria</taxon>
        <taxon>Bacillati</taxon>
        <taxon>Bacillota</taxon>
        <taxon>Bacilli</taxon>
        <taxon>Lactobacillales</taxon>
        <taxon>Lactobacillaceae</taxon>
        <taxon>Limosilactobacillus</taxon>
    </lineage>
</organism>
<evidence type="ECO:0000313" key="1">
    <source>
        <dbReference type="EMBL" id="CUR42496.1"/>
    </source>
</evidence>
<protein>
    <submittedName>
        <fullName evidence="1">Uncharacterized protein</fullName>
    </submittedName>
</protein>
<proteinExistence type="predicted"/>
<reference evidence="2" key="1">
    <citation type="submission" date="2015-10" db="EMBL/GenBank/DDBJ databases">
        <authorList>
            <person name="Crossman L.C."/>
        </authorList>
    </citation>
    <scope>NUCLEOTIDE SEQUENCE [LARGE SCALE GENOMIC DNA]</scope>
    <source>
        <strain evidence="2">20-2</strain>
    </source>
</reference>
<gene>
    <name evidence="1" type="ORF">LRLP16767_LR202_02156</name>
</gene>
<evidence type="ECO:0000313" key="2">
    <source>
        <dbReference type="Proteomes" id="UP000235484"/>
    </source>
</evidence>
<sequence>MFNFGNSGYLGNKRSVRSEQAIESHEVPLSWITRSEINDTINDLLGDKEINDNEAKWLRKIPVYVWKAQEATSWHHTGKYFNRTPHYDLTYYAEEFLDDKQSVKDFIEQHRKNLKTGKKKQQYTIASYSHNVWGGTKKHPKLIGEEWGYGVLKGNKIIPVVFYMPDRDIYESDKKYYLCSSKNLTFTEYDNYEDLIKHEGLYKSTKRKLNKVLKEHHLE</sequence>
<accession>A0A0U5FE76</accession>
<dbReference type="AlphaFoldDB" id="A0A0U5FE76"/>
<dbReference type="Proteomes" id="UP000235484">
    <property type="component" value="Unassembled WGS sequence"/>
</dbReference>
<dbReference type="EMBL" id="LN887685">
    <property type="protein sequence ID" value="CUR42496.1"/>
    <property type="molecule type" value="Genomic_DNA"/>
</dbReference>
<dbReference type="RefSeq" id="WP_102816991.1">
    <property type="nucleotide sequence ID" value="NZ_LN887685.1"/>
</dbReference>